<gene>
    <name evidence="1" type="ORF">IDJ76_18640</name>
</gene>
<evidence type="ECO:0000313" key="2">
    <source>
        <dbReference type="Proteomes" id="UP000619078"/>
    </source>
</evidence>
<protein>
    <recommendedName>
        <fullName evidence="3">SatD family protein</fullName>
    </recommendedName>
</protein>
<reference evidence="1" key="1">
    <citation type="submission" date="2020-09" db="EMBL/GenBank/DDBJ databases">
        <title>Novel species of Mucilaginibacter isolated from a glacier on the Tibetan Plateau.</title>
        <authorList>
            <person name="Liu Q."/>
            <person name="Xin Y.-H."/>
        </authorList>
    </citation>
    <scope>NUCLEOTIDE SEQUENCE</scope>
    <source>
        <strain evidence="1">ZB1P21</strain>
    </source>
</reference>
<evidence type="ECO:0000313" key="1">
    <source>
        <dbReference type="EMBL" id="MBD1395129.1"/>
    </source>
</evidence>
<dbReference type="InterPro" id="IPR032580">
    <property type="entry name" value="SatD"/>
</dbReference>
<dbReference type="Pfam" id="PF16264">
    <property type="entry name" value="SatD"/>
    <property type="match status" value="1"/>
</dbReference>
<dbReference type="AlphaFoldDB" id="A0A926NN42"/>
<dbReference type="RefSeq" id="WP_191165450.1">
    <property type="nucleotide sequence ID" value="NZ_JACWMX010000009.1"/>
</dbReference>
<comment type="caution">
    <text evidence="1">The sequence shown here is derived from an EMBL/GenBank/DDBJ whole genome shotgun (WGS) entry which is preliminary data.</text>
</comment>
<accession>A0A926NN42</accession>
<dbReference type="Proteomes" id="UP000619078">
    <property type="component" value="Unassembled WGS sequence"/>
</dbReference>
<evidence type="ECO:0008006" key="3">
    <source>
        <dbReference type="Google" id="ProtNLM"/>
    </source>
</evidence>
<name>A0A926NN42_9SPHI</name>
<proteinExistence type="predicted"/>
<dbReference type="EMBL" id="JACWMX010000009">
    <property type="protein sequence ID" value="MBD1395129.1"/>
    <property type="molecule type" value="Genomic_DNA"/>
</dbReference>
<sequence>MKEYVIIMADIINSRDENQAALMLAFKKLVSDVNESRKDILVSPLTITLGDEFQGVMDRIEDAVKVIFDLEEAIIKNGSDFKLRYVVVEGLIETPINKEIAYGMLGDGLTRARKYLENLKKEDLRFFFWLKDQQQKNALINVFTAFQDIVDDWNPERDFYLVTAFLAFGDYKRVAMELQKERSLMWKRKKNLKINAYFALKEVANYIGGTHA</sequence>
<organism evidence="1 2">
    <name type="scientific">Mucilaginibacter glaciei</name>
    <dbReference type="NCBI Taxonomy" id="2772109"/>
    <lineage>
        <taxon>Bacteria</taxon>
        <taxon>Pseudomonadati</taxon>
        <taxon>Bacteroidota</taxon>
        <taxon>Sphingobacteriia</taxon>
        <taxon>Sphingobacteriales</taxon>
        <taxon>Sphingobacteriaceae</taxon>
        <taxon>Mucilaginibacter</taxon>
    </lineage>
</organism>
<keyword evidence="2" id="KW-1185">Reference proteome</keyword>